<evidence type="ECO:0000313" key="3">
    <source>
        <dbReference type="EMBL" id="KAJ7778585.1"/>
    </source>
</evidence>
<proteinExistence type="predicted"/>
<feature type="region of interest" description="Disordered" evidence="1">
    <location>
        <begin position="1"/>
        <end position="35"/>
    </location>
</feature>
<organism evidence="3 4">
    <name type="scientific">Mycena maculata</name>
    <dbReference type="NCBI Taxonomy" id="230809"/>
    <lineage>
        <taxon>Eukaryota</taxon>
        <taxon>Fungi</taxon>
        <taxon>Dikarya</taxon>
        <taxon>Basidiomycota</taxon>
        <taxon>Agaricomycotina</taxon>
        <taxon>Agaricomycetes</taxon>
        <taxon>Agaricomycetidae</taxon>
        <taxon>Agaricales</taxon>
        <taxon>Marasmiineae</taxon>
        <taxon>Mycenaceae</taxon>
        <taxon>Mycena</taxon>
    </lineage>
</organism>
<name>A0AAD7K767_9AGAR</name>
<dbReference type="Proteomes" id="UP001215280">
    <property type="component" value="Unassembled WGS sequence"/>
</dbReference>
<evidence type="ECO:0000256" key="2">
    <source>
        <dbReference type="SAM" id="Phobius"/>
    </source>
</evidence>
<dbReference type="AlphaFoldDB" id="A0AAD7K767"/>
<accession>A0AAD7K767</accession>
<keyword evidence="2" id="KW-1133">Transmembrane helix</keyword>
<dbReference type="EMBL" id="JARJLG010000008">
    <property type="protein sequence ID" value="KAJ7778585.1"/>
    <property type="molecule type" value="Genomic_DNA"/>
</dbReference>
<gene>
    <name evidence="3" type="ORF">DFH07DRAFT_950601</name>
</gene>
<keyword evidence="2" id="KW-0472">Membrane</keyword>
<evidence type="ECO:0000313" key="4">
    <source>
        <dbReference type="Proteomes" id="UP001215280"/>
    </source>
</evidence>
<keyword evidence="4" id="KW-1185">Reference proteome</keyword>
<feature type="compositionally biased region" description="Low complexity" evidence="1">
    <location>
        <begin position="9"/>
        <end position="32"/>
    </location>
</feature>
<sequence>MALQTEVHSSTSTPSSTGSAPDPSNTDSDSSDQGFSLSGSPPLIIAFLAVGFFGAAMIAFFGWRRAVFMRTRWEDPTDPPRPEFGETPKLWDIWCPRERAQDSDTREWRDIQPLAATVWDNTPSPVLLNNGTAQSDTILAAAFAHLRRRYRRHNRSDDDIALDTKLGPPLVRLQVAVTIAMPCPDVAGMSSGGEPDEEPWDYSIGLYEIPWKNTDSSVA</sequence>
<keyword evidence="2" id="KW-0812">Transmembrane</keyword>
<reference evidence="3" key="1">
    <citation type="submission" date="2023-03" db="EMBL/GenBank/DDBJ databases">
        <title>Massive genome expansion in bonnet fungi (Mycena s.s.) driven by repeated elements and novel gene families across ecological guilds.</title>
        <authorList>
            <consortium name="Lawrence Berkeley National Laboratory"/>
            <person name="Harder C.B."/>
            <person name="Miyauchi S."/>
            <person name="Viragh M."/>
            <person name="Kuo A."/>
            <person name="Thoen E."/>
            <person name="Andreopoulos B."/>
            <person name="Lu D."/>
            <person name="Skrede I."/>
            <person name="Drula E."/>
            <person name="Henrissat B."/>
            <person name="Morin E."/>
            <person name="Kohler A."/>
            <person name="Barry K."/>
            <person name="LaButti K."/>
            <person name="Morin E."/>
            <person name="Salamov A."/>
            <person name="Lipzen A."/>
            <person name="Mereny Z."/>
            <person name="Hegedus B."/>
            <person name="Baldrian P."/>
            <person name="Stursova M."/>
            <person name="Weitz H."/>
            <person name="Taylor A."/>
            <person name="Grigoriev I.V."/>
            <person name="Nagy L.G."/>
            <person name="Martin F."/>
            <person name="Kauserud H."/>
        </authorList>
    </citation>
    <scope>NUCLEOTIDE SEQUENCE</scope>
    <source>
        <strain evidence="3">CBHHK188m</strain>
    </source>
</reference>
<comment type="caution">
    <text evidence="3">The sequence shown here is derived from an EMBL/GenBank/DDBJ whole genome shotgun (WGS) entry which is preliminary data.</text>
</comment>
<evidence type="ECO:0000256" key="1">
    <source>
        <dbReference type="SAM" id="MobiDB-lite"/>
    </source>
</evidence>
<protein>
    <submittedName>
        <fullName evidence="3">Uncharacterized protein</fullName>
    </submittedName>
</protein>
<feature type="transmembrane region" description="Helical" evidence="2">
    <location>
        <begin position="43"/>
        <end position="63"/>
    </location>
</feature>